<name>A0A9D4K4I8_DREPO</name>
<dbReference type="AlphaFoldDB" id="A0A9D4K4I8"/>
<dbReference type="Proteomes" id="UP000828390">
    <property type="component" value="Unassembled WGS sequence"/>
</dbReference>
<keyword evidence="2" id="KW-1185">Reference proteome</keyword>
<organism evidence="1 2">
    <name type="scientific">Dreissena polymorpha</name>
    <name type="common">Zebra mussel</name>
    <name type="synonym">Mytilus polymorpha</name>
    <dbReference type="NCBI Taxonomy" id="45954"/>
    <lineage>
        <taxon>Eukaryota</taxon>
        <taxon>Metazoa</taxon>
        <taxon>Spiralia</taxon>
        <taxon>Lophotrochozoa</taxon>
        <taxon>Mollusca</taxon>
        <taxon>Bivalvia</taxon>
        <taxon>Autobranchia</taxon>
        <taxon>Heteroconchia</taxon>
        <taxon>Euheterodonta</taxon>
        <taxon>Imparidentia</taxon>
        <taxon>Neoheterodontei</taxon>
        <taxon>Myida</taxon>
        <taxon>Dreissenoidea</taxon>
        <taxon>Dreissenidae</taxon>
        <taxon>Dreissena</taxon>
    </lineage>
</organism>
<gene>
    <name evidence="1" type="ORF">DPMN_106122</name>
</gene>
<reference evidence="1" key="1">
    <citation type="journal article" date="2019" name="bioRxiv">
        <title>The Genome of the Zebra Mussel, Dreissena polymorpha: A Resource for Invasive Species Research.</title>
        <authorList>
            <person name="McCartney M.A."/>
            <person name="Auch B."/>
            <person name="Kono T."/>
            <person name="Mallez S."/>
            <person name="Zhang Y."/>
            <person name="Obille A."/>
            <person name="Becker A."/>
            <person name="Abrahante J.E."/>
            <person name="Garbe J."/>
            <person name="Badalamenti J.P."/>
            <person name="Herman A."/>
            <person name="Mangelson H."/>
            <person name="Liachko I."/>
            <person name="Sullivan S."/>
            <person name="Sone E.D."/>
            <person name="Koren S."/>
            <person name="Silverstein K.A.T."/>
            <person name="Beckman K.B."/>
            <person name="Gohl D.M."/>
        </authorList>
    </citation>
    <scope>NUCLEOTIDE SEQUENCE</scope>
    <source>
        <strain evidence="1">Duluth1</strain>
        <tissue evidence="1">Whole animal</tissue>
    </source>
</reference>
<proteinExistence type="predicted"/>
<reference evidence="1" key="2">
    <citation type="submission" date="2020-11" db="EMBL/GenBank/DDBJ databases">
        <authorList>
            <person name="McCartney M.A."/>
            <person name="Auch B."/>
            <person name="Kono T."/>
            <person name="Mallez S."/>
            <person name="Becker A."/>
            <person name="Gohl D.M."/>
            <person name="Silverstein K.A.T."/>
            <person name="Koren S."/>
            <person name="Bechman K.B."/>
            <person name="Herman A."/>
            <person name="Abrahante J.E."/>
            <person name="Garbe J."/>
        </authorList>
    </citation>
    <scope>NUCLEOTIDE SEQUENCE</scope>
    <source>
        <strain evidence="1">Duluth1</strain>
        <tissue evidence="1">Whole animal</tissue>
    </source>
</reference>
<dbReference type="EMBL" id="JAIWYP010000004">
    <property type="protein sequence ID" value="KAH3832826.1"/>
    <property type="molecule type" value="Genomic_DNA"/>
</dbReference>
<protein>
    <submittedName>
        <fullName evidence="1">Uncharacterized protein</fullName>
    </submittedName>
</protein>
<comment type="caution">
    <text evidence="1">The sequence shown here is derived from an EMBL/GenBank/DDBJ whole genome shotgun (WGS) entry which is preliminary data.</text>
</comment>
<accession>A0A9D4K4I8</accession>
<sequence length="67" mass="7943">MAYFHGVVHRSLRQEEDCLEHKIALLDARTVDMFTVVTITKDNNLRVWDRSRDKKRTTDRQARTLGQ</sequence>
<evidence type="ECO:0000313" key="2">
    <source>
        <dbReference type="Proteomes" id="UP000828390"/>
    </source>
</evidence>
<evidence type="ECO:0000313" key="1">
    <source>
        <dbReference type="EMBL" id="KAH3832826.1"/>
    </source>
</evidence>